<dbReference type="InterPro" id="IPR050156">
    <property type="entry name" value="TC-AMP_synthase_SUA5"/>
</dbReference>
<evidence type="ECO:0000256" key="2">
    <source>
        <dbReference type="ARBA" id="ARBA00007663"/>
    </source>
</evidence>
<evidence type="ECO:0000256" key="3">
    <source>
        <dbReference type="ARBA" id="ARBA00012584"/>
    </source>
</evidence>
<evidence type="ECO:0000256" key="11">
    <source>
        <dbReference type="ARBA" id="ARBA00029774"/>
    </source>
</evidence>
<organism evidence="15 16">
    <name type="scientific">Coniosporium apollinis</name>
    <dbReference type="NCBI Taxonomy" id="61459"/>
    <lineage>
        <taxon>Eukaryota</taxon>
        <taxon>Fungi</taxon>
        <taxon>Dikarya</taxon>
        <taxon>Ascomycota</taxon>
        <taxon>Pezizomycotina</taxon>
        <taxon>Dothideomycetes</taxon>
        <taxon>Dothideomycetes incertae sedis</taxon>
        <taxon>Coniosporium</taxon>
    </lineage>
</organism>
<dbReference type="Pfam" id="PF03481">
    <property type="entry name" value="Sua5_C"/>
    <property type="match status" value="1"/>
</dbReference>
<dbReference type="EMBL" id="JAPDRL010000035">
    <property type="protein sequence ID" value="KAJ9664863.1"/>
    <property type="molecule type" value="Genomic_DNA"/>
</dbReference>
<evidence type="ECO:0000256" key="7">
    <source>
        <dbReference type="ARBA" id="ARBA00022694"/>
    </source>
</evidence>
<evidence type="ECO:0000313" key="16">
    <source>
        <dbReference type="Proteomes" id="UP001172684"/>
    </source>
</evidence>
<evidence type="ECO:0000256" key="12">
    <source>
        <dbReference type="ARBA" id="ARBA00048366"/>
    </source>
</evidence>
<keyword evidence="5" id="KW-0963">Cytoplasm</keyword>
<dbReference type="Gene3D" id="3.90.870.10">
    <property type="entry name" value="DHBP synthase"/>
    <property type="match status" value="1"/>
</dbReference>
<dbReference type="InterPro" id="IPR006070">
    <property type="entry name" value="Sua5-like_dom"/>
</dbReference>
<evidence type="ECO:0000313" key="15">
    <source>
        <dbReference type="EMBL" id="KAJ9664863.1"/>
    </source>
</evidence>
<evidence type="ECO:0000256" key="13">
    <source>
        <dbReference type="SAM" id="MobiDB-lite"/>
    </source>
</evidence>
<protein>
    <recommendedName>
        <fullName evidence="4">Threonylcarbamoyl-AMP synthase</fullName>
        <ecNumber evidence="3">2.7.7.87</ecNumber>
    </recommendedName>
    <alternativeName>
        <fullName evidence="11">L-threonylcarbamoyladenylate synthase</fullName>
    </alternativeName>
</protein>
<dbReference type="Proteomes" id="UP001172684">
    <property type="component" value="Unassembled WGS sequence"/>
</dbReference>
<feature type="compositionally biased region" description="Low complexity" evidence="13">
    <location>
        <begin position="133"/>
        <end position="152"/>
    </location>
</feature>
<keyword evidence="6" id="KW-0808">Transferase</keyword>
<dbReference type="PROSITE" id="PS51163">
    <property type="entry name" value="YRDC"/>
    <property type="match status" value="1"/>
</dbReference>
<sequence length="512" mass="54976">MTSQASGPPASNGEARDTRILPVDPSQLGQLVLHEGTDSLLDDWDIDWAPDNSSISNLKLAAQQLRDTDIPVGFPTETVYGLGADATRSSAVRGIYTAKQRPSDNPLIVHVASLQQLRALLRPPPSTSNGKDPTSNGTTPATNGTANGADTDPIPPIYHPLIRRFWPGPLTLILPLPSPSPLAPEVTASLRTFGARMPRSLLALALIKLTNRPLAAPSANASTRPSPTAAEHVFHDLRGRIDIILDGGPCDVGVESTVVDGLGTPPVILRPGGVSLEELRECEGWEGVRVAYKDRAEGGQEGEGQDGEGPRAPGMKYRHYSPRARVVLFEAGRMPRQGEISDAAVRVGSERVGVIRTRTWPRACGLNFISVDGVMVRDLEEMDGISLRSGRKLTNGSSTLVEHDAPMRSGLQNLLHAAAQHRIPTAQKILLSLCQHGLTVSSSIWEINLGPKTEDIARGLFAALRELDKKDVDIIFVEGIDDSEGDVAAAVMNRLRKAAEVKMQSGMKDIPY</sequence>
<dbReference type="EC" id="2.7.7.87" evidence="3"/>
<dbReference type="InterPro" id="IPR005145">
    <property type="entry name" value="Sua5_C"/>
</dbReference>
<evidence type="ECO:0000256" key="9">
    <source>
        <dbReference type="ARBA" id="ARBA00022741"/>
    </source>
</evidence>
<keyword evidence="16" id="KW-1185">Reference proteome</keyword>
<dbReference type="InterPro" id="IPR017945">
    <property type="entry name" value="DHBP_synth_RibB-like_a/b_dom"/>
</dbReference>
<evidence type="ECO:0000256" key="6">
    <source>
        <dbReference type="ARBA" id="ARBA00022679"/>
    </source>
</evidence>
<keyword evidence="9" id="KW-0547">Nucleotide-binding</keyword>
<proteinExistence type="inferred from homology"/>
<evidence type="ECO:0000256" key="5">
    <source>
        <dbReference type="ARBA" id="ARBA00022490"/>
    </source>
</evidence>
<name>A0ABQ9NT26_9PEZI</name>
<comment type="caution">
    <text evidence="15">The sequence shown here is derived from an EMBL/GenBank/DDBJ whole genome shotgun (WGS) entry which is preliminary data.</text>
</comment>
<evidence type="ECO:0000256" key="1">
    <source>
        <dbReference type="ARBA" id="ARBA00004496"/>
    </source>
</evidence>
<dbReference type="Pfam" id="PF01300">
    <property type="entry name" value="Sua5_yciO_yrdC"/>
    <property type="match status" value="2"/>
</dbReference>
<dbReference type="PANTHER" id="PTHR17490">
    <property type="entry name" value="SUA5"/>
    <property type="match status" value="1"/>
</dbReference>
<comment type="similarity">
    <text evidence="2">Belongs to the SUA5 family.</text>
</comment>
<dbReference type="PANTHER" id="PTHR17490:SF16">
    <property type="entry name" value="THREONYLCARBAMOYL-AMP SYNTHASE"/>
    <property type="match status" value="1"/>
</dbReference>
<keyword evidence="10" id="KW-0067">ATP-binding</keyword>
<feature type="domain" description="YrdC-like" evidence="14">
    <location>
        <begin position="55"/>
        <end position="274"/>
    </location>
</feature>
<evidence type="ECO:0000256" key="10">
    <source>
        <dbReference type="ARBA" id="ARBA00022840"/>
    </source>
</evidence>
<evidence type="ECO:0000259" key="14">
    <source>
        <dbReference type="PROSITE" id="PS51163"/>
    </source>
</evidence>
<feature type="region of interest" description="Disordered" evidence="13">
    <location>
        <begin position="121"/>
        <end position="153"/>
    </location>
</feature>
<gene>
    <name evidence="15" type="ORF">H2201_005084</name>
</gene>
<comment type="catalytic activity">
    <reaction evidence="12">
        <text>L-threonine + hydrogencarbonate + ATP = L-threonylcarbamoyladenylate + diphosphate + H2O</text>
        <dbReference type="Rhea" id="RHEA:36407"/>
        <dbReference type="ChEBI" id="CHEBI:15377"/>
        <dbReference type="ChEBI" id="CHEBI:17544"/>
        <dbReference type="ChEBI" id="CHEBI:30616"/>
        <dbReference type="ChEBI" id="CHEBI:33019"/>
        <dbReference type="ChEBI" id="CHEBI:57926"/>
        <dbReference type="ChEBI" id="CHEBI:73682"/>
        <dbReference type="EC" id="2.7.7.87"/>
    </reaction>
</comment>
<accession>A0ABQ9NT26</accession>
<dbReference type="InterPro" id="IPR038385">
    <property type="entry name" value="Sua5/YwlC_C"/>
</dbReference>
<comment type="subcellular location">
    <subcellularLocation>
        <location evidence="1">Cytoplasm</location>
    </subcellularLocation>
</comment>
<reference evidence="15" key="1">
    <citation type="submission" date="2022-10" db="EMBL/GenBank/DDBJ databases">
        <title>Culturing micro-colonial fungi from biological soil crusts in the Mojave desert and describing Neophaeococcomyces mojavensis, and introducing the new genera and species Taxawa tesnikishii.</title>
        <authorList>
            <person name="Kurbessoian T."/>
            <person name="Stajich J.E."/>
        </authorList>
    </citation>
    <scope>NUCLEOTIDE SEQUENCE</scope>
    <source>
        <strain evidence="15">TK_1</strain>
    </source>
</reference>
<dbReference type="SUPFAM" id="SSF55821">
    <property type="entry name" value="YrdC/RibB"/>
    <property type="match status" value="1"/>
</dbReference>
<keyword evidence="8" id="KW-0548">Nucleotidyltransferase</keyword>
<keyword evidence="7" id="KW-0819">tRNA processing</keyword>
<evidence type="ECO:0000256" key="8">
    <source>
        <dbReference type="ARBA" id="ARBA00022695"/>
    </source>
</evidence>
<evidence type="ECO:0000256" key="4">
    <source>
        <dbReference type="ARBA" id="ARBA00015492"/>
    </source>
</evidence>
<dbReference type="Gene3D" id="3.40.50.11030">
    <property type="entry name" value="Threonylcarbamoyl-AMP synthase, C-terminal domain"/>
    <property type="match status" value="1"/>
</dbReference>